<evidence type="ECO:0000313" key="2">
    <source>
        <dbReference type="EMBL" id="KAJ7741422.1"/>
    </source>
</evidence>
<accession>A0AAD7IFD0</accession>
<dbReference type="InterPro" id="IPR055754">
    <property type="entry name" value="DUF7330"/>
</dbReference>
<dbReference type="Pfam" id="PF24016">
    <property type="entry name" value="DUF7330"/>
    <property type="match status" value="1"/>
</dbReference>
<name>A0AAD7IFD0_9AGAR</name>
<keyword evidence="3" id="KW-1185">Reference proteome</keyword>
<dbReference type="AlphaFoldDB" id="A0AAD7IFD0"/>
<evidence type="ECO:0000313" key="3">
    <source>
        <dbReference type="Proteomes" id="UP001215280"/>
    </source>
</evidence>
<reference evidence="2" key="1">
    <citation type="submission" date="2023-03" db="EMBL/GenBank/DDBJ databases">
        <title>Massive genome expansion in bonnet fungi (Mycena s.s.) driven by repeated elements and novel gene families across ecological guilds.</title>
        <authorList>
            <consortium name="Lawrence Berkeley National Laboratory"/>
            <person name="Harder C.B."/>
            <person name="Miyauchi S."/>
            <person name="Viragh M."/>
            <person name="Kuo A."/>
            <person name="Thoen E."/>
            <person name="Andreopoulos B."/>
            <person name="Lu D."/>
            <person name="Skrede I."/>
            <person name="Drula E."/>
            <person name="Henrissat B."/>
            <person name="Morin E."/>
            <person name="Kohler A."/>
            <person name="Barry K."/>
            <person name="LaButti K."/>
            <person name="Morin E."/>
            <person name="Salamov A."/>
            <person name="Lipzen A."/>
            <person name="Mereny Z."/>
            <person name="Hegedus B."/>
            <person name="Baldrian P."/>
            <person name="Stursova M."/>
            <person name="Weitz H."/>
            <person name="Taylor A."/>
            <person name="Grigoriev I.V."/>
            <person name="Nagy L.G."/>
            <person name="Martin F."/>
            <person name="Kauserud H."/>
        </authorList>
    </citation>
    <scope>NUCLEOTIDE SEQUENCE</scope>
    <source>
        <strain evidence="2">CBHHK188m</strain>
    </source>
</reference>
<gene>
    <name evidence="2" type="ORF">DFH07DRAFT_751093</name>
</gene>
<dbReference type="Proteomes" id="UP001215280">
    <property type="component" value="Unassembled WGS sequence"/>
</dbReference>
<comment type="caution">
    <text evidence="2">The sequence shown here is derived from an EMBL/GenBank/DDBJ whole genome shotgun (WGS) entry which is preliminary data.</text>
</comment>
<proteinExistence type="predicted"/>
<evidence type="ECO:0000259" key="1">
    <source>
        <dbReference type="Pfam" id="PF24016"/>
    </source>
</evidence>
<protein>
    <recommendedName>
        <fullName evidence="1">DUF7330 domain-containing protein</fullName>
    </recommendedName>
</protein>
<feature type="domain" description="DUF7330" evidence="1">
    <location>
        <begin position="10"/>
        <end position="189"/>
    </location>
</feature>
<sequence length="209" mass="22185">MFRKTHKRAFSLSRLSASIKGTFAVDPFLEIPESLLAPLPPGETTSKNLLLKVENGGIDVDVHLIGEPTPIAAGPFARTELHLELSGAPDNHTPTVRRSPFRAVLVSANGFVSLHLPPSFHGLLSVHVGAGDLDTRITLSAALGAHATILSEDSTVRGYFVGALGSARGEGDHAEVRVNRGQVRVQFSDGERDLDGLRKVGWGVMGALS</sequence>
<organism evidence="2 3">
    <name type="scientific">Mycena maculata</name>
    <dbReference type="NCBI Taxonomy" id="230809"/>
    <lineage>
        <taxon>Eukaryota</taxon>
        <taxon>Fungi</taxon>
        <taxon>Dikarya</taxon>
        <taxon>Basidiomycota</taxon>
        <taxon>Agaricomycotina</taxon>
        <taxon>Agaricomycetes</taxon>
        <taxon>Agaricomycetidae</taxon>
        <taxon>Agaricales</taxon>
        <taxon>Marasmiineae</taxon>
        <taxon>Mycenaceae</taxon>
        <taxon>Mycena</taxon>
    </lineage>
</organism>
<dbReference type="EMBL" id="JARJLG010000123">
    <property type="protein sequence ID" value="KAJ7741422.1"/>
    <property type="molecule type" value="Genomic_DNA"/>
</dbReference>